<evidence type="ECO:0000256" key="1">
    <source>
        <dbReference type="ARBA" id="ARBA00004651"/>
    </source>
</evidence>
<feature type="transmembrane region" description="Helical" evidence="7">
    <location>
        <begin position="115"/>
        <end position="136"/>
    </location>
</feature>
<keyword evidence="6 7" id="KW-0472">Membrane</keyword>
<dbReference type="InterPro" id="IPR000515">
    <property type="entry name" value="MetI-like"/>
</dbReference>
<dbReference type="PANTHER" id="PTHR43163:SF6">
    <property type="entry name" value="DIPEPTIDE TRANSPORT SYSTEM PERMEASE PROTEIN DPPB-RELATED"/>
    <property type="match status" value="1"/>
</dbReference>
<dbReference type="Pfam" id="PF00528">
    <property type="entry name" value="BPD_transp_1"/>
    <property type="match status" value="1"/>
</dbReference>
<keyword evidence="10" id="KW-1185">Reference proteome</keyword>
<evidence type="ECO:0000256" key="4">
    <source>
        <dbReference type="ARBA" id="ARBA00022692"/>
    </source>
</evidence>
<comment type="subcellular location">
    <subcellularLocation>
        <location evidence="1 7">Cell membrane</location>
        <topology evidence="1 7">Multi-pass membrane protein</topology>
    </subcellularLocation>
</comment>
<evidence type="ECO:0000259" key="8">
    <source>
        <dbReference type="PROSITE" id="PS50928"/>
    </source>
</evidence>
<dbReference type="AlphaFoldDB" id="A0A347ZPW2"/>
<dbReference type="InterPro" id="IPR045621">
    <property type="entry name" value="BPD_transp_1_N"/>
</dbReference>
<evidence type="ECO:0000256" key="2">
    <source>
        <dbReference type="ARBA" id="ARBA00022448"/>
    </source>
</evidence>
<evidence type="ECO:0000256" key="6">
    <source>
        <dbReference type="ARBA" id="ARBA00023136"/>
    </source>
</evidence>
<gene>
    <name evidence="9" type="ORF">DFR64_2990</name>
</gene>
<evidence type="ECO:0000256" key="3">
    <source>
        <dbReference type="ARBA" id="ARBA00022475"/>
    </source>
</evidence>
<organism evidence="9 10">
    <name type="scientific">Pelolinea submarina</name>
    <dbReference type="NCBI Taxonomy" id="913107"/>
    <lineage>
        <taxon>Bacteria</taxon>
        <taxon>Bacillati</taxon>
        <taxon>Chloroflexota</taxon>
        <taxon>Anaerolineae</taxon>
        <taxon>Anaerolineales</taxon>
        <taxon>Anaerolineaceae</taxon>
        <taxon>Pelolinea</taxon>
    </lineage>
</organism>
<dbReference type="Gene3D" id="1.10.3720.10">
    <property type="entry name" value="MetI-like"/>
    <property type="match status" value="1"/>
</dbReference>
<keyword evidence="2 7" id="KW-0813">Transport</keyword>
<feature type="transmembrane region" description="Helical" evidence="7">
    <location>
        <begin position="325"/>
        <end position="347"/>
    </location>
</feature>
<protein>
    <submittedName>
        <fullName evidence="9">Peptide/nickel transport system permease protein</fullName>
    </submittedName>
</protein>
<dbReference type="OrthoDB" id="9806409at2"/>
<dbReference type="Pfam" id="PF19300">
    <property type="entry name" value="BPD_transp_1_N"/>
    <property type="match status" value="1"/>
</dbReference>
<feature type="transmembrane region" description="Helical" evidence="7">
    <location>
        <begin position="217"/>
        <end position="237"/>
    </location>
</feature>
<feature type="domain" description="ABC transmembrane type-1" evidence="8">
    <location>
        <begin position="109"/>
        <end position="344"/>
    </location>
</feature>
<evidence type="ECO:0000313" key="10">
    <source>
        <dbReference type="Proteomes" id="UP000256388"/>
    </source>
</evidence>
<dbReference type="PANTHER" id="PTHR43163">
    <property type="entry name" value="DIPEPTIDE TRANSPORT SYSTEM PERMEASE PROTEIN DPPB-RELATED"/>
    <property type="match status" value="1"/>
</dbReference>
<feature type="transmembrane region" description="Helical" evidence="7">
    <location>
        <begin position="148"/>
        <end position="170"/>
    </location>
</feature>
<evidence type="ECO:0000313" key="9">
    <source>
        <dbReference type="EMBL" id="REG04642.1"/>
    </source>
</evidence>
<comment type="similarity">
    <text evidence="7">Belongs to the binding-protein-dependent transport system permease family.</text>
</comment>
<name>A0A347ZPW2_9CHLR</name>
<accession>A0A347ZPW2</accession>
<dbReference type="GO" id="GO:0071916">
    <property type="term" value="F:dipeptide transmembrane transporter activity"/>
    <property type="evidence" value="ECO:0007669"/>
    <property type="project" value="TreeGrafter"/>
</dbReference>
<dbReference type="PROSITE" id="PS50928">
    <property type="entry name" value="ABC_TM1"/>
    <property type="match status" value="1"/>
</dbReference>
<dbReference type="RefSeq" id="WP_116226238.1">
    <property type="nucleotide sequence ID" value="NZ_AP018437.1"/>
</dbReference>
<feature type="transmembrane region" description="Helical" evidence="7">
    <location>
        <begin position="275"/>
        <end position="296"/>
    </location>
</feature>
<dbReference type="GO" id="GO:0005886">
    <property type="term" value="C:plasma membrane"/>
    <property type="evidence" value="ECO:0007669"/>
    <property type="project" value="UniProtKB-SubCell"/>
</dbReference>
<dbReference type="Proteomes" id="UP000256388">
    <property type="component" value="Unassembled WGS sequence"/>
</dbReference>
<keyword evidence="4 7" id="KW-0812">Transmembrane</keyword>
<dbReference type="CDD" id="cd06261">
    <property type="entry name" value="TM_PBP2"/>
    <property type="match status" value="1"/>
</dbReference>
<dbReference type="EMBL" id="QUMS01000006">
    <property type="protein sequence ID" value="REG04642.1"/>
    <property type="molecule type" value="Genomic_DNA"/>
</dbReference>
<comment type="caution">
    <text evidence="9">The sequence shown here is derived from an EMBL/GenBank/DDBJ whole genome shotgun (WGS) entry which is preliminary data.</text>
</comment>
<evidence type="ECO:0000256" key="5">
    <source>
        <dbReference type="ARBA" id="ARBA00022989"/>
    </source>
</evidence>
<reference evidence="9 10" key="1">
    <citation type="submission" date="2018-08" db="EMBL/GenBank/DDBJ databases">
        <title>Genomic Encyclopedia of Type Strains, Phase IV (KMG-IV): sequencing the most valuable type-strain genomes for metagenomic binning, comparative biology and taxonomic classification.</title>
        <authorList>
            <person name="Goeker M."/>
        </authorList>
    </citation>
    <scope>NUCLEOTIDE SEQUENCE [LARGE SCALE GENOMIC DNA]</scope>
    <source>
        <strain evidence="9 10">DSM 23923</strain>
    </source>
</reference>
<evidence type="ECO:0000256" key="7">
    <source>
        <dbReference type="RuleBase" id="RU363032"/>
    </source>
</evidence>
<keyword evidence="3" id="KW-1003">Cell membrane</keyword>
<dbReference type="InterPro" id="IPR035906">
    <property type="entry name" value="MetI-like_sf"/>
</dbReference>
<dbReference type="SUPFAM" id="SSF161098">
    <property type="entry name" value="MetI-like"/>
    <property type="match status" value="1"/>
</dbReference>
<sequence>MTTYIIRRILLVPLLLFGVTILIFGMLQFLQPAERAALYIRDIPKNPEALESVIRNYGLDQPLYVQYWNWLVGRKNLTTGEISGGILRGDFGYSRVGSEPVIDMIKNRFPATLELALWAFLPIIGVGVWLGVESATHHNKFIDQFARVFSIIGYSFPVFVFGLLALMLFYGKLQWFPPGRFSNWVLAEINTGTFTQYTKIMTLDALLNWRLDIFWDAIRHLILPVITLSYVSWASFLRVTRSSMLESLHQDYMVTAKAKGLPERDAVRRHALPNALIPVVTLAGFTVVMLLGGVVITETIFNFPGIGSAAAEAAAQLDVVTVLGFALFNGFILIFANLVSDILYAVVDPRVRLSSL</sequence>
<keyword evidence="5 7" id="KW-1133">Transmembrane helix</keyword>
<proteinExistence type="inferred from homology"/>
<feature type="transmembrane region" description="Helical" evidence="7">
    <location>
        <begin position="9"/>
        <end position="30"/>
    </location>
</feature>